<feature type="region of interest" description="Disordered" evidence="1">
    <location>
        <begin position="1143"/>
        <end position="1200"/>
    </location>
</feature>
<feature type="compositionally biased region" description="Basic and acidic residues" evidence="1">
    <location>
        <begin position="342"/>
        <end position="356"/>
    </location>
</feature>
<feature type="compositionally biased region" description="Basic and acidic residues" evidence="1">
    <location>
        <begin position="684"/>
        <end position="693"/>
    </location>
</feature>
<feature type="region of interest" description="Disordered" evidence="1">
    <location>
        <begin position="1"/>
        <end position="167"/>
    </location>
</feature>
<proteinExistence type="predicted"/>
<name>A0ABR3YXY2_9PEZI</name>
<feature type="compositionally biased region" description="Low complexity" evidence="1">
    <location>
        <begin position="1678"/>
        <end position="1693"/>
    </location>
</feature>
<feature type="compositionally biased region" description="Low complexity" evidence="1">
    <location>
        <begin position="1153"/>
        <end position="1198"/>
    </location>
</feature>
<feature type="compositionally biased region" description="Acidic residues" evidence="1">
    <location>
        <begin position="673"/>
        <end position="683"/>
    </location>
</feature>
<feature type="compositionally biased region" description="Acidic residues" evidence="1">
    <location>
        <begin position="449"/>
        <end position="464"/>
    </location>
</feature>
<feature type="compositionally biased region" description="Basic and acidic residues" evidence="1">
    <location>
        <begin position="56"/>
        <end position="90"/>
    </location>
</feature>
<feature type="compositionally biased region" description="Low complexity" evidence="1">
    <location>
        <begin position="1723"/>
        <end position="1747"/>
    </location>
</feature>
<feature type="region of interest" description="Disordered" evidence="1">
    <location>
        <begin position="828"/>
        <end position="860"/>
    </location>
</feature>
<feature type="transmembrane region" description="Helical" evidence="2">
    <location>
        <begin position="1000"/>
        <end position="1021"/>
    </location>
</feature>
<evidence type="ECO:0000256" key="1">
    <source>
        <dbReference type="SAM" id="MobiDB-lite"/>
    </source>
</evidence>
<feature type="compositionally biased region" description="Basic and acidic residues" evidence="1">
    <location>
        <begin position="1544"/>
        <end position="1556"/>
    </location>
</feature>
<reference evidence="3 4" key="1">
    <citation type="journal article" date="2024" name="IMA Fungus">
        <title>IMA Genome - F19 : A genome assembly and annotation guide to empower mycologists, including annotated draft genome sequences of Ceratocystis pirilliformis, Diaporthe australafricana, Fusarium ophioides, Paecilomyces lecythidis, and Sporothrix stenoceras.</title>
        <authorList>
            <person name="Aylward J."/>
            <person name="Wilson A.M."/>
            <person name="Visagie C.M."/>
            <person name="Spraker J."/>
            <person name="Barnes I."/>
            <person name="Buitendag C."/>
            <person name="Ceriani C."/>
            <person name="Del Mar Angel L."/>
            <person name="du Plessis D."/>
            <person name="Fuchs T."/>
            <person name="Gasser K."/>
            <person name="Kramer D."/>
            <person name="Li W."/>
            <person name="Munsamy K."/>
            <person name="Piso A."/>
            <person name="Price J.L."/>
            <person name="Sonnekus B."/>
            <person name="Thomas C."/>
            <person name="van der Nest A."/>
            <person name="van Dijk A."/>
            <person name="van Heerden A."/>
            <person name="van Vuuren N."/>
            <person name="Yilmaz N."/>
            <person name="Duong T.A."/>
            <person name="van der Merwe N.A."/>
            <person name="Wingfield M.J."/>
            <person name="Wingfield B.D."/>
        </authorList>
    </citation>
    <scope>NUCLEOTIDE SEQUENCE [LARGE SCALE GENOMIC DNA]</scope>
    <source>
        <strain evidence="3 4">CMW 5346</strain>
    </source>
</reference>
<feature type="compositionally biased region" description="Basic and acidic residues" evidence="1">
    <location>
        <begin position="1507"/>
        <end position="1530"/>
    </location>
</feature>
<feature type="compositionally biased region" description="Basic and acidic residues" evidence="1">
    <location>
        <begin position="729"/>
        <end position="743"/>
    </location>
</feature>
<dbReference type="PANTHER" id="PTHR15361">
    <property type="entry name" value="RAD51/NUKS-INTERACTING PROTEIN"/>
    <property type="match status" value="1"/>
</dbReference>
<feature type="region of interest" description="Disordered" evidence="1">
    <location>
        <begin position="331"/>
        <end position="468"/>
    </location>
</feature>
<feature type="compositionally biased region" description="Pro residues" evidence="1">
    <location>
        <begin position="1667"/>
        <end position="1677"/>
    </location>
</feature>
<feature type="region of interest" description="Disordered" evidence="1">
    <location>
        <begin position="292"/>
        <end position="319"/>
    </location>
</feature>
<feature type="region of interest" description="Disordered" evidence="1">
    <location>
        <begin position="1320"/>
        <end position="1364"/>
    </location>
</feature>
<feature type="compositionally biased region" description="Low complexity" evidence="1">
    <location>
        <begin position="1320"/>
        <end position="1335"/>
    </location>
</feature>
<keyword evidence="2" id="KW-0812">Transmembrane</keyword>
<evidence type="ECO:0000256" key="2">
    <source>
        <dbReference type="SAM" id="Phobius"/>
    </source>
</evidence>
<feature type="transmembrane region" description="Helical" evidence="2">
    <location>
        <begin position="876"/>
        <end position="893"/>
    </location>
</feature>
<feature type="compositionally biased region" description="Pro residues" evidence="1">
    <location>
        <begin position="137"/>
        <end position="158"/>
    </location>
</feature>
<dbReference type="InterPro" id="IPR052003">
    <property type="entry name" value="HR_DNA-Binding_Protein"/>
</dbReference>
<dbReference type="PANTHER" id="PTHR15361:SF5">
    <property type="entry name" value="C3H1-TYPE DOMAIN-CONTAINING PROTEIN"/>
    <property type="match status" value="1"/>
</dbReference>
<feature type="compositionally biased region" description="Acidic residues" evidence="1">
    <location>
        <begin position="694"/>
        <end position="704"/>
    </location>
</feature>
<feature type="compositionally biased region" description="Pro residues" evidence="1">
    <location>
        <begin position="782"/>
        <end position="791"/>
    </location>
</feature>
<comment type="caution">
    <text evidence="3">The sequence shown here is derived from an EMBL/GenBank/DDBJ whole genome shotgun (WGS) entry which is preliminary data.</text>
</comment>
<feature type="compositionally biased region" description="Pro residues" evidence="1">
    <location>
        <begin position="1584"/>
        <end position="1593"/>
    </location>
</feature>
<feature type="compositionally biased region" description="Low complexity" evidence="1">
    <location>
        <begin position="1437"/>
        <end position="1450"/>
    </location>
</feature>
<gene>
    <name evidence="3" type="ORF">Sste5346_006860</name>
</gene>
<feature type="compositionally biased region" description="Low complexity" evidence="1">
    <location>
        <begin position="1404"/>
        <end position="1416"/>
    </location>
</feature>
<evidence type="ECO:0000313" key="4">
    <source>
        <dbReference type="Proteomes" id="UP001583186"/>
    </source>
</evidence>
<keyword evidence="4" id="KW-1185">Reference proteome</keyword>
<keyword evidence="2" id="KW-1133">Transmembrane helix</keyword>
<organism evidence="3 4">
    <name type="scientific">Sporothrix stenoceras</name>
    <dbReference type="NCBI Taxonomy" id="5173"/>
    <lineage>
        <taxon>Eukaryota</taxon>
        <taxon>Fungi</taxon>
        <taxon>Dikarya</taxon>
        <taxon>Ascomycota</taxon>
        <taxon>Pezizomycotina</taxon>
        <taxon>Sordariomycetes</taxon>
        <taxon>Sordariomycetidae</taxon>
        <taxon>Ophiostomatales</taxon>
        <taxon>Ophiostomataceae</taxon>
        <taxon>Sporothrix</taxon>
    </lineage>
</organism>
<feature type="region of interest" description="Disordered" evidence="1">
    <location>
        <begin position="1386"/>
        <end position="1832"/>
    </location>
</feature>
<feature type="compositionally biased region" description="Low complexity" evidence="1">
    <location>
        <begin position="295"/>
        <end position="304"/>
    </location>
</feature>
<feature type="compositionally biased region" description="Basic and acidic residues" evidence="1">
    <location>
        <begin position="401"/>
        <end position="432"/>
    </location>
</feature>
<feature type="region of interest" description="Disordered" evidence="1">
    <location>
        <begin position="533"/>
        <end position="552"/>
    </location>
</feature>
<feature type="compositionally biased region" description="Basic residues" evidence="1">
    <location>
        <begin position="1336"/>
        <end position="1356"/>
    </location>
</feature>
<sequence>MAEPEKLKPATAGSGQPKGGPTTEDGPSEDTAPKTARKLFWEKPRSPTEAENATQKAEKREKWHAEKEKEAALKEKEAELQWEREAEARAIKAGRPPGAPKLPEGKGRPKRFVATRLNTGRPFLERNIPVKEKPKGKPPAPVPEAEPTVAPEPEPTPPTDDDKKQLPPLDVAATTRAVVAERLPVSPPDRPPRPMCLADDIDGGGVNSVNGVTLNHVLRVVNDALRVEMSRDPDVYAALNHEIHGPLRVLDDLGKLVRLLFLSMDKHREQLWREKKAAIRAAKEAAEKAAEKAAEQAAKQPSEAGEVDEKPEPVKRTARRRTWLGAVSVFSTPIREFAPPPRDQKKRDPEEKKETKDEDDGDDEGGEDAEDEGEDDDQEKDGEGEDGENGENEEENDEDGEKNKSENEKEKEKEKEKKEKEKEKKEKEKADEEALYSFMGPGFLRNDSFDSDNEGEDENDDPDNDEHNLIRHAVQRGDTRNANIMRALAAIKRSHGTVFHAPDDSDDSMSSSDSEIELHSKFSWDYLKIPSPSLGSKFPRIEPPSDPLDPRRHEMFTIDERRFEEAVENKKARLAAREARRKAREEILAKIEATAAEREAELRRVREQAHKAATEAVQNQLADLEDERDAALQLAKLAVYERDEIETGKEVREREMDQLRTLVRELVDREFPQSDEEAGEEDSVEKTKDKEKAEEDVEETQEDVGESKQDESNENINEAKEDAEDDKQEVEKTKEGDDNTKDEQPEDPTETDPLPELPTAADFMGMASRRSSRQFNRISVPPDIPFPPLTPFAPTTPNIPTVPPTPSTPMEKWDRQRLIDEVERILRSTAPPPTPLGQQFNQRPPPPSPAPQRHKSGSKRGSTYFIRKIRAPLGDGFFASIFDVLLTILLMVARQKSNVITVSSYIWYKYLVPTYRPLQNVALRLSRRLLPRRQSQPTSRSANMANKPEGEAVLPGQPLVTTPAPFATMASLHNQSSRTSLAINHRHNFRRAYFVFPRDAIAEIFVFCFVTFAGFCLVSTIRERNLWLDANNTAAEPAIDFSWALFHTRIMAPSYRISTQTRRGARNAYPEHDDFEGLPVRQWRHEWINVEPPVTTHTNESKANNRWAHELPHGMPKDWQLLPPHTQDLLRAARSGILYKRRAPVEEEEPEADGAAAAPGAAGATGAGARSGSAGANGAAGANGHAAAGAASGNNATAGDKKKAGAAANAQANKDKEGGYTVKVWKQMARDVDSPMPTHLAKRRKNTIVLPPKQLTDSNGMPAGSSLAMPMVTVAKVRRLDAAGNAYEQSVTLADGQQQVVDGEILSTTLLPATTRDLPPTLQQQQQQGQLQGTPNRKRAPPPRRKAKVGRGRKKGVLPPGLHRGRAAAAAAAAAAEAAAAAGGVPVDPNAPPAEGVEGTPVPAGEGAAIATTEGTPSLDQQLPLPQVGDDHLRTTAFSAEPERAASASEGVVAKEESESSLAPAPKEEPKDEEMSDVSPVAQPLAEQEPKQDVVNEQPQPAASAEPESKPEQQVEEERPDEPMLDRPGEEQQPAAAEPEPETAQEKPVEEPKEEVMAGEPAAEAPSAPPSAPEPTKEATPAAPASPTPPAPAPAVEEPVKSEPTPEQQEQQPAPESMAVDSAPDPVSEPTPAVAAEPERQPTPKEATPAPAVLSPAEPEPKEASAPPAPAPAPPADEPAAAAKEPTPEAPAAVREPSPEKKSPEAEVAPASASEPTPPPAAAPASEEPAPAVEAPAAEPEPTTAPAEPTPPPPPAESEAAPKEPSPVAEPTTAPAAESEPAPATEEAAAAPSASTEEKPTEEPAVQASPTADAAPVEAGEKTEAEKTAEQD</sequence>
<feature type="compositionally biased region" description="Basic and acidic residues" evidence="1">
    <location>
        <begin position="1819"/>
        <end position="1832"/>
    </location>
</feature>
<feature type="compositionally biased region" description="Basic and acidic residues" evidence="1">
    <location>
        <begin position="39"/>
        <end position="48"/>
    </location>
</feature>
<accession>A0ABR3YXY2</accession>
<feature type="compositionally biased region" description="Acidic residues" evidence="1">
    <location>
        <begin position="357"/>
        <end position="400"/>
    </location>
</feature>
<keyword evidence="2" id="KW-0472">Membrane</keyword>
<evidence type="ECO:0000313" key="3">
    <source>
        <dbReference type="EMBL" id="KAL1892777.1"/>
    </source>
</evidence>
<feature type="region of interest" description="Disordered" evidence="1">
    <location>
        <begin position="665"/>
        <end position="812"/>
    </location>
</feature>
<protein>
    <submittedName>
        <fullName evidence="3">Uncharacterized protein</fullName>
    </submittedName>
</protein>
<feature type="compositionally biased region" description="Low complexity" evidence="1">
    <location>
        <begin position="1766"/>
        <end position="1795"/>
    </location>
</feature>
<dbReference type="EMBL" id="JAWCUI010000042">
    <property type="protein sequence ID" value="KAL1892777.1"/>
    <property type="molecule type" value="Genomic_DNA"/>
</dbReference>
<dbReference type="Proteomes" id="UP001583186">
    <property type="component" value="Unassembled WGS sequence"/>
</dbReference>
<feature type="compositionally biased region" description="Low complexity" evidence="1">
    <location>
        <begin position="1706"/>
        <end position="1715"/>
    </location>
</feature>
<feature type="compositionally biased region" description="Low complexity" evidence="1">
    <location>
        <begin position="1594"/>
        <end position="1616"/>
    </location>
</feature>